<protein>
    <submittedName>
        <fullName evidence="1">Copia protein</fullName>
    </submittedName>
</protein>
<dbReference type="Proteomes" id="UP000198211">
    <property type="component" value="Unassembled WGS sequence"/>
</dbReference>
<organism evidence="1 2">
    <name type="scientific">Phytophthora megakarya</name>
    <dbReference type="NCBI Taxonomy" id="4795"/>
    <lineage>
        <taxon>Eukaryota</taxon>
        <taxon>Sar</taxon>
        <taxon>Stramenopiles</taxon>
        <taxon>Oomycota</taxon>
        <taxon>Peronosporomycetes</taxon>
        <taxon>Peronosporales</taxon>
        <taxon>Peronosporaceae</taxon>
        <taxon>Phytophthora</taxon>
    </lineage>
</organism>
<name>A0A225UVD6_9STRA</name>
<gene>
    <name evidence="1" type="ORF">PHMEG_00032767</name>
</gene>
<evidence type="ECO:0000313" key="1">
    <source>
        <dbReference type="EMBL" id="OWY96857.1"/>
    </source>
</evidence>
<comment type="caution">
    <text evidence="1">The sequence shown here is derived from an EMBL/GenBank/DDBJ whole genome shotgun (WGS) entry which is preliminary data.</text>
</comment>
<proteinExistence type="predicted"/>
<accession>A0A225UVD6</accession>
<reference evidence="2" key="1">
    <citation type="submission" date="2017-03" db="EMBL/GenBank/DDBJ databases">
        <title>Phytopthora megakarya and P. palmivora, two closely related causual agents of cacao black pod achieved similar genome size and gene model numbers by different mechanisms.</title>
        <authorList>
            <person name="Ali S."/>
            <person name="Shao J."/>
            <person name="Larry D.J."/>
            <person name="Kronmiller B."/>
            <person name="Shen D."/>
            <person name="Strem M.D."/>
            <person name="Melnick R.L."/>
            <person name="Guiltinan M.J."/>
            <person name="Tyler B.M."/>
            <person name="Meinhardt L.W."/>
            <person name="Bailey B.A."/>
        </authorList>
    </citation>
    <scope>NUCLEOTIDE SEQUENCE [LARGE SCALE GENOMIC DNA]</scope>
    <source>
        <strain evidence="2">zdho120</strain>
    </source>
</reference>
<dbReference type="EMBL" id="NBNE01011140">
    <property type="protein sequence ID" value="OWY96857.1"/>
    <property type="molecule type" value="Genomic_DNA"/>
</dbReference>
<dbReference type="OrthoDB" id="126112at2759"/>
<dbReference type="AlphaFoldDB" id="A0A225UVD6"/>
<sequence>MKVMIDNQAAIKQMENEATSSTAKHVDLQGVVKAEFIDTKSQLVDLFTKILPAPRLAELRGMIGMK</sequence>
<evidence type="ECO:0000313" key="2">
    <source>
        <dbReference type="Proteomes" id="UP000198211"/>
    </source>
</evidence>
<keyword evidence="2" id="KW-1185">Reference proteome</keyword>